<dbReference type="eggNOG" id="COG1653">
    <property type="taxonomic scope" value="Bacteria"/>
</dbReference>
<accession>A0A089MIW3</accession>
<dbReference type="KEGG" id="pgm:PGRAT_30385"/>
<gene>
    <name evidence="7" type="ORF">PGRAT_30385</name>
</gene>
<dbReference type="EMBL" id="CP009287">
    <property type="protein sequence ID" value="AIQ71418.1"/>
    <property type="molecule type" value="Genomic_DNA"/>
</dbReference>
<keyword evidence="5" id="KW-0449">Lipoprotein</keyword>
<proteinExistence type="predicted"/>
<feature type="chain" id="PRO_5038958522" description="ABC transporter substrate-binding protein" evidence="6">
    <location>
        <begin position="24"/>
        <end position="450"/>
    </location>
</feature>
<dbReference type="AlphaFoldDB" id="A0A089MIW3"/>
<keyword evidence="1" id="KW-1003">Cell membrane</keyword>
<evidence type="ECO:0000313" key="7">
    <source>
        <dbReference type="EMBL" id="AIQ71418.1"/>
    </source>
</evidence>
<dbReference type="RefSeq" id="WP_025705384.1">
    <property type="nucleotide sequence ID" value="NZ_CP009287.1"/>
</dbReference>
<evidence type="ECO:0000313" key="8">
    <source>
        <dbReference type="Proteomes" id="UP000029500"/>
    </source>
</evidence>
<dbReference type="InterPro" id="IPR006059">
    <property type="entry name" value="SBP"/>
</dbReference>
<keyword evidence="4" id="KW-0564">Palmitate</keyword>
<evidence type="ECO:0000256" key="4">
    <source>
        <dbReference type="ARBA" id="ARBA00023139"/>
    </source>
</evidence>
<dbReference type="STRING" id="189425.PGRAT_30385"/>
<dbReference type="HOGENOM" id="CLU_031285_10_1_9"/>
<dbReference type="SUPFAM" id="SSF53850">
    <property type="entry name" value="Periplasmic binding protein-like II"/>
    <property type="match status" value="1"/>
</dbReference>
<dbReference type="CDD" id="cd13585">
    <property type="entry name" value="PBP2_TMBP_like"/>
    <property type="match status" value="1"/>
</dbReference>
<dbReference type="OrthoDB" id="9808332at2"/>
<organism evidence="7 8">
    <name type="scientific">Paenibacillus graminis</name>
    <dbReference type="NCBI Taxonomy" id="189425"/>
    <lineage>
        <taxon>Bacteria</taxon>
        <taxon>Bacillati</taxon>
        <taxon>Bacillota</taxon>
        <taxon>Bacilli</taxon>
        <taxon>Bacillales</taxon>
        <taxon>Paenibacillaceae</taxon>
        <taxon>Paenibacillus</taxon>
    </lineage>
</organism>
<keyword evidence="2 6" id="KW-0732">Signal</keyword>
<dbReference type="InterPro" id="IPR050490">
    <property type="entry name" value="Bact_solute-bd_prot1"/>
</dbReference>
<reference evidence="7 8" key="1">
    <citation type="submission" date="2014-08" db="EMBL/GenBank/DDBJ databases">
        <title>Comparative genomics of the Paenibacillus odorifer group.</title>
        <authorList>
            <person name="den Bakker H.C."/>
            <person name="Tsai Y.-C."/>
            <person name="Martin N."/>
            <person name="Korlach J."/>
            <person name="Wiedmann M."/>
        </authorList>
    </citation>
    <scope>NUCLEOTIDE SEQUENCE [LARGE SCALE GENOMIC DNA]</scope>
    <source>
        <strain evidence="7 8">DSM 15220</strain>
    </source>
</reference>
<dbReference type="Gene3D" id="3.40.190.10">
    <property type="entry name" value="Periplasmic binding protein-like II"/>
    <property type="match status" value="1"/>
</dbReference>
<feature type="signal peptide" evidence="6">
    <location>
        <begin position="1"/>
        <end position="23"/>
    </location>
</feature>
<protein>
    <recommendedName>
        <fullName evidence="9">ABC transporter substrate-binding protein</fullName>
    </recommendedName>
</protein>
<evidence type="ECO:0000256" key="6">
    <source>
        <dbReference type="SAM" id="SignalP"/>
    </source>
</evidence>
<dbReference type="Proteomes" id="UP000029500">
    <property type="component" value="Chromosome"/>
</dbReference>
<dbReference type="Pfam" id="PF01547">
    <property type="entry name" value="SBP_bac_1"/>
    <property type="match status" value="1"/>
</dbReference>
<evidence type="ECO:0000256" key="1">
    <source>
        <dbReference type="ARBA" id="ARBA00022475"/>
    </source>
</evidence>
<dbReference type="PANTHER" id="PTHR43649">
    <property type="entry name" value="ARABINOSE-BINDING PROTEIN-RELATED"/>
    <property type="match status" value="1"/>
</dbReference>
<dbReference type="PROSITE" id="PS51257">
    <property type="entry name" value="PROKAR_LIPOPROTEIN"/>
    <property type="match status" value="1"/>
</dbReference>
<evidence type="ECO:0000256" key="5">
    <source>
        <dbReference type="ARBA" id="ARBA00023288"/>
    </source>
</evidence>
<dbReference type="PANTHER" id="PTHR43649:SF33">
    <property type="entry name" value="POLYGALACTURONAN_RHAMNOGALACTURONAN-BINDING PROTEIN YTCQ"/>
    <property type="match status" value="1"/>
</dbReference>
<keyword evidence="8" id="KW-1185">Reference proteome</keyword>
<sequence length="450" mass="49960">MTRKLRGTALVAASLLLVLSGCGSDKTSNSNASAADGSANTSGKGEPATISFWAAAVTTERNAFFEKIIKQFEEENPDIKVDYLGVPGDLSAYEQKVNVAISAEQAPDIMNDFKADLLSRDVLEPLDTYFDGWADKDLISSELIASNRKLDTKEGKLYALPYSSQTWNLWLRPDWFKEAGLQLPDTWDQFFEDIAKLTDKSKDRYGLSIRGGAGSANTLEMLMYSYSGITDYFTPEGKSTINDPLHAEFLEKYLGAYNVYSPEDDLNKGWTELAATFQSNKAAIVVHNLGSASSHEKAFGGDYTKFEAVPFPKSVKGYREHPGLAPLGLTMSKTAKNKEAVWKFMTFYLSHDINSQYAKLYGEIPANKDAASDAWVQDIPYMKSASDLLNSADTHFADNPYYLPGYSNIQKKAESMIQKVMAKKMTGPEMLNEWAKLLEAEKQSYDQAQK</sequence>
<evidence type="ECO:0000256" key="2">
    <source>
        <dbReference type="ARBA" id="ARBA00022729"/>
    </source>
</evidence>
<evidence type="ECO:0000256" key="3">
    <source>
        <dbReference type="ARBA" id="ARBA00023136"/>
    </source>
</evidence>
<evidence type="ECO:0008006" key="9">
    <source>
        <dbReference type="Google" id="ProtNLM"/>
    </source>
</evidence>
<name>A0A089MIW3_9BACL</name>
<keyword evidence="3" id="KW-0472">Membrane</keyword>